<proteinExistence type="predicted"/>
<reference evidence="1" key="1">
    <citation type="submission" date="2014-11" db="EMBL/GenBank/DDBJ databases">
        <authorList>
            <person name="Amaro Gonzalez C."/>
        </authorList>
    </citation>
    <scope>NUCLEOTIDE SEQUENCE</scope>
</reference>
<evidence type="ECO:0000313" key="1">
    <source>
        <dbReference type="EMBL" id="JAH56443.1"/>
    </source>
</evidence>
<protein>
    <submittedName>
        <fullName evidence="1">Uncharacterized protein</fullName>
    </submittedName>
</protein>
<dbReference type="EMBL" id="GBXM01052134">
    <property type="protein sequence ID" value="JAH56443.1"/>
    <property type="molecule type" value="Transcribed_RNA"/>
</dbReference>
<name>A0A0E9TUP3_ANGAN</name>
<dbReference type="AlphaFoldDB" id="A0A0E9TUP3"/>
<organism evidence="1">
    <name type="scientific">Anguilla anguilla</name>
    <name type="common">European freshwater eel</name>
    <name type="synonym">Muraena anguilla</name>
    <dbReference type="NCBI Taxonomy" id="7936"/>
    <lineage>
        <taxon>Eukaryota</taxon>
        <taxon>Metazoa</taxon>
        <taxon>Chordata</taxon>
        <taxon>Craniata</taxon>
        <taxon>Vertebrata</taxon>
        <taxon>Euteleostomi</taxon>
        <taxon>Actinopterygii</taxon>
        <taxon>Neopterygii</taxon>
        <taxon>Teleostei</taxon>
        <taxon>Anguilliformes</taxon>
        <taxon>Anguillidae</taxon>
        <taxon>Anguilla</taxon>
    </lineage>
</organism>
<accession>A0A0E9TUP3</accession>
<sequence length="24" mass="2752">MVGNYLPFDQTKIAADCKRLHVTM</sequence>
<reference evidence="1" key="2">
    <citation type="journal article" date="2015" name="Fish Shellfish Immunol.">
        <title>Early steps in the European eel (Anguilla anguilla)-Vibrio vulnificus interaction in the gills: Role of the RtxA13 toxin.</title>
        <authorList>
            <person name="Callol A."/>
            <person name="Pajuelo D."/>
            <person name="Ebbesson L."/>
            <person name="Teles M."/>
            <person name="MacKenzie S."/>
            <person name="Amaro C."/>
        </authorList>
    </citation>
    <scope>NUCLEOTIDE SEQUENCE</scope>
</reference>